<organism evidence="4 5">
    <name type="scientific">Mythimna separata</name>
    <name type="common">Oriental armyworm</name>
    <name type="synonym">Pseudaletia separata</name>
    <dbReference type="NCBI Taxonomy" id="271217"/>
    <lineage>
        <taxon>Eukaryota</taxon>
        <taxon>Metazoa</taxon>
        <taxon>Ecdysozoa</taxon>
        <taxon>Arthropoda</taxon>
        <taxon>Hexapoda</taxon>
        <taxon>Insecta</taxon>
        <taxon>Pterygota</taxon>
        <taxon>Neoptera</taxon>
        <taxon>Endopterygota</taxon>
        <taxon>Lepidoptera</taxon>
        <taxon>Glossata</taxon>
        <taxon>Ditrysia</taxon>
        <taxon>Noctuoidea</taxon>
        <taxon>Noctuidae</taxon>
        <taxon>Noctuinae</taxon>
        <taxon>Hadenini</taxon>
        <taxon>Mythimna</taxon>
    </lineage>
</organism>
<dbReference type="AlphaFoldDB" id="A0AAD8DM85"/>
<accession>A0AAD8DM85</accession>
<dbReference type="Proteomes" id="UP001231518">
    <property type="component" value="Chromosome 25"/>
</dbReference>
<dbReference type="PANTHER" id="PTHR24253:SF176">
    <property type="entry name" value="CORIN, ISOFORM B"/>
    <property type="match status" value="1"/>
</dbReference>
<keyword evidence="2" id="KW-0732">Signal</keyword>
<dbReference type="InterPro" id="IPR009003">
    <property type="entry name" value="Peptidase_S1_PA"/>
</dbReference>
<evidence type="ECO:0000313" key="4">
    <source>
        <dbReference type="EMBL" id="KAJ8708224.1"/>
    </source>
</evidence>
<feature type="signal peptide" evidence="2">
    <location>
        <begin position="1"/>
        <end position="18"/>
    </location>
</feature>
<dbReference type="PROSITE" id="PS50240">
    <property type="entry name" value="TRYPSIN_DOM"/>
    <property type="match status" value="1"/>
</dbReference>
<sequence>MLVSTLLIVLHASGLTNSRGRVRFGPRPTPYLASGVDKLQDVVQEGRASIDSFPWFGLLIYPIDRINPTMTTVILISNEIALSTALEIDAYPKEHFRARSRVILGSSCTGPHIIVRDYAFHPGFTRDTFSSLALLQLDPSSTELQLFPICAPPENFSSGDEIYALTVADDCSNSSMVVAYQMEYVESTECRNYYKRMELDIKSMWPTHWVCARSPGSSKPCVWRSGTALVIRHDNKWKLLGVGISGPGCKSPSRFLDYGLYHSWVTDAIAGIGEPTISKIASNHLILRRTNTIPRYGRCDPEETKVEIYSDKTTVVSPFVDEARLVEDVQTAYFNVTLLELVEYHCIVLQVWNAQGTSDTPTIKIRRRCAGNFCPQSSRGRIDYCVEIKFKHMCTFKVAAYGIERFFNDPEYE</sequence>
<proteinExistence type="predicted"/>
<dbReference type="Gene3D" id="2.40.10.10">
    <property type="entry name" value="Trypsin-like serine proteases"/>
    <property type="match status" value="1"/>
</dbReference>
<evidence type="ECO:0000259" key="3">
    <source>
        <dbReference type="PROSITE" id="PS50240"/>
    </source>
</evidence>
<comment type="caution">
    <text evidence="4">The sequence shown here is derived from an EMBL/GenBank/DDBJ whole genome shotgun (WGS) entry which is preliminary data.</text>
</comment>
<evidence type="ECO:0000256" key="2">
    <source>
        <dbReference type="SAM" id="SignalP"/>
    </source>
</evidence>
<dbReference type="InterPro" id="IPR043504">
    <property type="entry name" value="Peptidase_S1_PA_chymotrypsin"/>
</dbReference>
<dbReference type="InterPro" id="IPR001254">
    <property type="entry name" value="Trypsin_dom"/>
</dbReference>
<dbReference type="EMBL" id="JARGEI010000026">
    <property type="protein sequence ID" value="KAJ8708224.1"/>
    <property type="molecule type" value="Genomic_DNA"/>
</dbReference>
<evidence type="ECO:0000313" key="5">
    <source>
        <dbReference type="Proteomes" id="UP001231518"/>
    </source>
</evidence>
<dbReference type="PANTHER" id="PTHR24253">
    <property type="entry name" value="TRANSMEMBRANE PROTEASE SERINE"/>
    <property type="match status" value="1"/>
</dbReference>
<gene>
    <name evidence="4" type="ORF">PYW07_010349</name>
</gene>
<dbReference type="GO" id="GO:0006508">
    <property type="term" value="P:proteolysis"/>
    <property type="evidence" value="ECO:0007669"/>
    <property type="project" value="InterPro"/>
</dbReference>
<dbReference type="SMART" id="SM00020">
    <property type="entry name" value="Tryp_SPc"/>
    <property type="match status" value="1"/>
</dbReference>
<reference evidence="4" key="1">
    <citation type="submission" date="2023-03" db="EMBL/GenBank/DDBJ databases">
        <title>Chromosome-level genomes of two armyworms, Mythimna separata and Mythimna loreyi, provide insights into the biosynthesis and reception of sex pheromones.</title>
        <authorList>
            <person name="Zhao H."/>
        </authorList>
    </citation>
    <scope>NUCLEOTIDE SEQUENCE</scope>
    <source>
        <strain evidence="4">BeijingLab</strain>
        <tissue evidence="4">Pupa</tissue>
    </source>
</reference>
<feature type="chain" id="PRO_5042096871" description="Peptidase S1 domain-containing protein" evidence="2">
    <location>
        <begin position="19"/>
        <end position="413"/>
    </location>
</feature>
<dbReference type="GO" id="GO:0004252">
    <property type="term" value="F:serine-type endopeptidase activity"/>
    <property type="evidence" value="ECO:0007669"/>
    <property type="project" value="InterPro"/>
</dbReference>
<name>A0AAD8DM85_MYTSE</name>
<keyword evidence="1" id="KW-1015">Disulfide bond</keyword>
<evidence type="ECO:0000256" key="1">
    <source>
        <dbReference type="ARBA" id="ARBA00023157"/>
    </source>
</evidence>
<protein>
    <recommendedName>
        <fullName evidence="3">Peptidase S1 domain-containing protein</fullName>
    </recommendedName>
</protein>
<feature type="domain" description="Peptidase S1" evidence="3">
    <location>
        <begin position="32"/>
        <end position="270"/>
    </location>
</feature>
<keyword evidence="5" id="KW-1185">Reference proteome</keyword>
<dbReference type="SUPFAM" id="SSF50494">
    <property type="entry name" value="Trypsin-like serine proteases"/>
    <property type="match status" value="1"/>
</dbReference>
<dbReference type="Pfam" id="PF00089">
    <property type="entry name" value="Trypsin"/>
    <property type="match status" value="1"/>
</dbReference>